<dbReference type="Proteomes" id="UP000539111">
    <property type="component" value="Unassembled WGS sequence"/>
</dbReference>
<gene>
    <name evidence="1" type="ORF">BJY26_000767</name>
</gene>
<evidence type="ECO:0000313" key="1">
    <source>
        <dbReference type="EMBL" id="NYI66461.1"/>
    </source>
</evidence>
<sequence>MNISIVGSCVTRDSAEFRRSEFGEIDYFARTSWISQGSVAWPGPVDTFNVNPPLYGRFMRLDAYKTLSDAFRRSKPDILYLDLVDERLAVHRVGNGWFTESEQWDRCGFGRMIRDCSDEILQYGTARRHKLFAKLFAREFGDILKRLPTMPIVLHKAWLTDQSVNGDTAFTARVRDFVNSVNGGLRIDYAMIEKRFGDRITTIEADHANLLADPDQRWGLAPFHYVPEYYDDISSQMLQRAGAESRSLA</sequence>
<dbReference type="EMBL" id="JACBZP010000001">
    <property type="protein sequence ID" value="NYI66461.1"/>
    <property type="molecule type" value="Genomic_DNA"/>
</dbReference>
<dbReference type="Pfam" id="PF19786">
    <property type="entry name" value="DUF6270"/>
    <property type="match status" value="1"/>
</dbReference>
<evidence type="ECO:0000313" key="2">
    <source>
        <dbReference type="Proteomes" id="UP000539111"/>
    </source>
</evidence>
<protein>
    <submittedName>
        <fullName evidence="1">Uncharacterized protein</fullName>
    </submittedName>
</protein>
<name>A0A7Z0CZM1_9MICO</name>
<accession>A0A7Z0CZM1</accession>
<proteinExistence type="predicted"/>
<dbReference type="RefSeq" id="WP_179425837.1">
    <property type="nucleotide sequence ID" value="NZ_JACBZP010000001.1"/>
</dbReference>
<comment type="caution">
    <text evidence="1">The sequence shown here is derived from an EMBL/GenBank/DDBJ whole genome shotgun (WGS) entry which is preliminary data.</text>
</comment>
<dbReference type="AlphaFoldDB" id="A0A7Z0CZM1"/>
<reference evidence="1 2" key="1">
    <citation type="submission" date="2020-07" db="EMBL/GenBank/DDBJ databases">
        <title>Sequencing the genomes of 1000 actinobacteria strains.</title>
        <authorList>
            <person name="Klenk H.-P."/>
        </authorList>
    </citation>
    <scope>NUCLEOTIDE SEQUENCE [LARGE SCALE GENOMIC DNA]</scope>
    <source>
        <strain evidence="1 2">DSM 26341</strain>
    </source>
</reference>
<dbReference type="InterPro" id="IPR046237">
    <property type="entry name" value="DUF6270"/>
</dbReference>
<keyword evidence="2" id="KW-1185">Reference proteome</keyword>
<organism evidence="1 2">
    <name type="scientific">Spelaeicoccus albus</name>
    <dbReference type="NCBI Taxonomy" id="1280376"/>
    <lineage>
        <taxon>Bacteria</taxon>
        <taxon>Bacillati</taxon>
        <taxon>Actinomycetota</taxon>
        <taxon>Actinomycetes</taxon>
        <taxon>Micrococcales</taxon>
        <taxon>Brevibacteriaceae</taxon>
        <taxon>Spelaeicoccus</taxon>
    </lineage>
</organism>